<evidence type="ECO:0000313" key="2">
    <source>
        <dbReference type="EMBL" id="MBE9069966.1"/>
    </source>
</evidence>
<gene>
    <name evidence="2" type="ORF">IQ260_25320</name>
</gene>
<organism evidence="2 3">
    <name type="scientific">Leptolyngbya cf. ectocarpi LEGE 11479</name>
    <dbReference type="NCBI Taxonomy" id="1828722"/>
    <lineage>
        <taxon>Bacteria</taxon>
        <taxon>Bacillati</taxon>
        <taxon>Cyanobacteriota</taxon>
        <taxon>Cyanophyceae</taxon>
        <taxon>Leptolyngbyales</taxon>
        <taxon>Leptolyngbyaceae</taxon>
        <taxon>Leptolyngbya group</taxon>
        <taxon>Leptolyngbya</taxon>
    </lineage>
</organism>
<dbReference type="AlphaFoldDB" id="A0A929FAG5"/>
<evidence type="ECO:0000259" key="1">
    <source>
        <dbReference type="Pfam" id="PF01345"/>
    </source>
</evidence>
<comment type="caution">
    <text evidence="2">The sequence shown here is derived from an EMBL/GenBank/DDBJ whole genome shotgun (WGS) entry which is preliminary data.</text>
</comment>
<dbReference type="Proteomes" id="UP000615026">
    <property type="component" value="Unassembled WGS sequence"/>
</dbReference>
<dbReference type="NCBIfam" id="TIGR01451">
    <property type="entry name" value="B_ant_repeat"/>
    <property type="match status" value="1"/>
</dbReference>
<dbReference type="InterPro" id="IPR013783">
    <property type="entry name" value="Ig-like_fold"/>
</dbReference>
<dbReference type="Pfam" id="PF01345">
    <property type="entry name" value="DUF11"/>
    <property type="match status" value="1"/>
</dbReference>
<accession>A0A929FAG5</accession>
<reference evidence="2" key="1">
    <citation type="submission" date="2020-10" db="EMBL/GenBank/DDBJ databases">
        <authorList>
            <person name="Castelo-Branco R."/>
            <person name="Eusebio N."/>
            <person name="Adriana R."/>
            <person name="Vieira A."/>
            <person name="Brugerolle De Fraissinette N."/>
            <person name="Rezende De Castro R."/>
            <person name="Schneider M.P."/>
            <person name="Vasconcelos V."/>
            <person name="Leao P.N."/>
        </authorList>
    </citation>
    <scope>NUCLEOTIDE SEQUENCE</scope>
    <source>
        <strain evidence="2">LEGE 11479</strain>
    </source>
</reference>
<dbReference type="Gene3D" id="2.60.40.10">
    <property type="entry name" value="Immunoglobulins"/>
    <property type="match status" value="1"/>
</dbReference>
<dbReference type="RefSeq" id="WP_193995852.1">
    <property type="nucleotide sequence ID" value="NZ_JADEXP010000349.1"/>
</dbReference>
<dbReference type="InterPro" id="IPR001434">
    <property type="entry name" value="OmcB-like_DUF11"/>
</dbReference>
<feature type="domain" description="DUF11" evidence="1">
    <location>
        <begin position="264"/>
        <end position="378"/>
    </location>
</feature>
<sequence>MTLSRPPKLKPDKHRSWMRRMATVLLLSSLQTPYVAIAQASTLYNQADYNYIDDRRSIFHSGSSSETALTTGELIDPLGQILGCNGELLPNYDGFSVVLYEPDASGLELGPLIPLTRTELPDIENNGVPGGNAPNIENSNPFFLTNTDAGQYNFLFSTNTPLQSPINAGLNQTDKGAQYILVVNTPDDSIYPQRRIKIELVDSTGGVNNSIIRYTATSLDGIPISTSGGSQISSNVVEIFDAETQGLNLFSLALGMVMCEPEQIEITKTADRAAAQPGDTVVYRLALRNLTDIALESVTVGDVLPQGFQLIPESVSGVLDEQTVVMDVQASGSNVTFSTATELPVDGTMSILYAVRVTPDALRGTGENLASVNAERSDNGFFVQDGPSIHRLVVDPGILTDCATLVGRVFVDKNFDGEQQPGEAGIPNAVVFLDDGNRIITDADGLFSVACMLPGTRSGVLDFTSLPGYALAPNLYFKERNSQSRMVNIAPGGMVRMNFGVTPTFQEEAQ</sequence>
<evidence type="ECO:0000313" key="3">
    <source>
        <dbReference type="Proteomes" id="UP000615026"/>
    </source>
</evidence>
<protein>
    <submittedName>
        <fullName evidence="2">DUF11 domain-containing protein</fullName>
    </submittedName>
</protein>
<keyword evidence="3" id="KW-1185">Reference proteome</keyword>
<dbReference type="EMBL" id="JADEXP010000349">
    <property type="protein sequence ID" value="MBE9069966.1"/>
    <property type="molecule type" value="Genomic_DNA"/>
</dbReference>
<dbReference type="InterPro" id="IPR047589">
    <property type="entry name" value="DUF11_rpt"/>
</dbReference>
<proteinExistence type="predicted"/>
<name>A0A929FAG5_LEPEC</name>